<dbReference type="SUPFAM" id="SSF82784">
    <property type="entry name" value="OsmC-like"/>
    <property type="match status" value="1"/>
</dbReference>
<dbReference type="RefSeq" id="WP_249771119.1">
    <property type="nucleotide sequence ID" value="NZ_CP097332.1"/>
</dbReference>
<keyword evidence="2" id="KW-1185">Reference proteome</keyword>
<proteinExistence type="predicted"/>
<reference evidence="1" key="1">
    <citation type="journal article" date="2018" name="Int. J. Syst. Evol. Microbiol.">
        <title>Jatrophihabitans telluris sp. nov., isolated from sediment soil of lava forest wetlands and the emended description of the genus Jatrophihabitans.</title>
        <authorList>
            <person name="Lee K.C."/>
            <person name="Suh M.K."/>
            <person name="Eom M.K."/>
            <person name="Kim K.K."/>
            <person name="Kim J.S."/>
            <person name="Kim D.S."/>
            <person name="Ko S.H."/>
            <person name="Shin Y.K."/>
            <person name="Lee J.S."/>
        </authorList>
    </citation>
    <scope>NUCLEOTIDE SEQUENCE</scope>
    <source>
        <strain evidence="1">N237</strain>
    </source>
</reference>
<dbReference type="PANTHER" id="PTHR42830">
    <property type="entry name" value="OSMOTICALLY INDUCIBLE FAMILY PROTEIN"/>
    <property type="match status" value="1"/>
</dbReference>
<sequence>MPGRTHDYRLSVTWTGNRGAGTADIRGYGRDHAVSAEGKPGLLGSADRAFRGDPSRWNPEELLLAALSQCHMLAYLSVAALAGVVVTDYSDEATGRMVEAAGNSGRFEWAELHPVVTVADESMIEAAGHLHAEARRQCFIANSVNFEVRHVPVTRAR</sequence>
<evidence type="ECO:0000313" key="2">
    <source>
        <dbReference type="Proteomes" id="UP001056336"/>
    </source>
</evidence>
<name>A0ABY4QWH1_9ACTN</name>
<dbReference type="Gene3D" id="3.30.300.20">
    <property type="match status" value="1"/>
</dbReference>
<dbReference type="EMBL" id="CP097332">
    <property type="protein sequence ID" value="UQX88023.1"/>
    <property type="molecule type" value="Genomic_DNA"/>
</dbReference>
<dbReference type="InterPro" id="IPR036102">
    <property type="entry name" value="OsmC/Ohrsf"/>
</dbReference>
<evidence type="ECO:0000313" key="1">
    <source>
        <dbReference type="EMBL" id="UQX88023.1"/>
    </source>
</evidence>
<reference evidence="1" key="2">
    <citation type="submission" date="2022-05" db="EMBL/GenBank/DDBJ databases">
        <authorList>
            <person name="Kim J.-S."/>
            <person name="Lee K."/>
            <person name="Suh M."/>
            <person name="Eom M."/>
            <person name="Kim J.-S."/>
            <person name="Kim D.-S."/>
            <person name="Ko S.-H."/>
            <person name="Shin Y."/>
            <person name="Lee J.-S."/>
        </authorList>
    </citation>
    <scope>NUCLEOTIDE SEQUENCE</scope>
    <source>
        <strain evidence="1">N237</strain>
    </source>
</reference>
<dbReference type="Pfam" id="PF02566">
    <property type="entry name" value="OsmC"/>
    <property type="match status" value="1"/>
</dbReference>
<protein>
    <submittedName>
        <fullName evidence="1">OsmC family protein</fullName>
    </submittedName>
</protein>
<dbReference type="InterPro" id="IPR015946">
    <property type="entry name" value="KH_dom-like_a/b"/>
</dbReference>
<organism evidence="1 2">
    <name type="scientific">Jatrophihabitans telluris</name>
    <dbReference type="NCBI Taxonomy" id="2038343"/>
    <lineage>
        <taxon>Bacteria</taxon>
        <taxon>Bacillati</taxon>
        <taxon>Actinomycetota</taxon>
        <taxon>Actinomycetes</taxon>
        <taxon>Jatrophihabitantales</taxon>
        <taxon>Jatrophihabitantaceae</taxon>
        <taxon>Jatrophihabitans</taxon>
    </lineage>
</organism>
<accession>A0ABY4QWH1</accession>
<dbReference type="InterPro" id="IPR003718">
    <property type="entry name" value="OsmC/Ohr_fam"/>
</dbReference>
<dbReference type="InterPro" id="IPR052707">
    <property type="entry name" value="OsmC_Ohr_Peroxiredoxin"/>
</dbReference>
<dbReference type="Proteomes" id="UP001056336">
    <property type="component" value="Chromosome"/>
</dbReference>
<dbReference type="PANTHER" id="PTHR42830:SF2">
    <property type="entry name" value="OSMC_OHR FAMILY PROTEIN"/>
    <property type="match status" value="1"/>
</dbReference>
<gene>
    <name evidence="1" type="ORF">M6D93_17240</name>
</gene>